<keyword evidence="2" id="KW-1185">Reference proteome</keyword>
<gene>
    <name evidence="1" type="ORF">CATMQ487_34190</name>
</gene>
<protein>
    <submittedName>
        <fullName evidence="1">Uncharacterized protein</fullName>
    </submittedName>
</protein>
<evidence type="ECO:0000313" key="1">
    <source>
        <dbReference type="EMBL" id="BDI06449.1"/>
    </source>
</evidence>
<organism evidence="1 2">
    <name type="scientific">Sphaerotilus microaerophilus</name>
    <dbReference type="NCBI Taxonomy" id="2914710"/>
    <lineage>
        <taxon>Bacteria</taxon>
        <taxon>Pseudomonadati</taxon>
        <taxon>Pseudomonadota</taxon>
        <taxon>Betaproteobacteria</taxon>
        <taxon>Burkholderiales</taxon>
        <taxon>Sphaerotilaceae</taxon>
        <taxon>Sphaerotilus</taxon>
    </lineage>
</organism>
<name>A0ABM7YPK7_9BURK</name>
<proteinExistence type="predicted"/>
<dbReference type="Proteomes" id="UP001057498">
    <property type="component" value="Chromosome"/>
</dbReference>
<sequence length="67" mass="7455">MPEQRLPKRPERVAVLPGCHQTPADLEELRCGLPLRQFDRLTGLLSTDAFAQHLVEISGRTPAQHGV</sequence>
<reference evidence="1" key="1">
    <citation type="submission" date="2022-04" db="EMBL/GenBank/DDBJ databases">
        <title>Whole genome sequence of Sphaerotilus sp. FB-5.</title>
        <authorList>
            <person name="Takeda M."/>
            <person name="Narihara S."/>
            <person name="Akimoto M."/>
            <person name="Akimoto R."/>
            <person name="Nishiyashiki S."/>
            <person name="Murakami T."/>
        </authorList>
    </citation>
    <scope>NUCLEOTIDE SEQUENCE</scope>
    <source>
        <strain evidence="1">FB-5</strain>
    </source>
</reference>
<evidence type="ECO:0000313" key="2">
    <source>
        <dbReference type="Proteomes" id="UP001057498"/>
    </source>
</evidence>
<accession>A0ABM7YPK7</accession>
<dbReference type="EMBL" id="AP025730">
    <property type="protein sequence ID" value="BDI06449.1"/>
    <property type="molecule type" value="Genomic_DNA"/>
</dbReference>